<name>A0A1Y2ADM1_9FUNG</name>
<evidence type="ECO:0000313" key="3">
    <source>
        <dbReference type="EMBL" id="ORY20367.1"/>
    </source>
</evidence>
<dbReference type="AlphaFoldDB" id="A0A1Y2ADM1"/>
<dbReference type="PANTHER" id="PTHR48081:SF33">
    <property type="entry name" value="KYNURENINE FORMAMIDASE"/>
    <property type="match status" value="1"/>
</dbReference>
<dbReference type="SUPFAM" id="SSF53474">
    <property type="entry name" value="alpha/beta-Hydrolases"/>
    <property type="match status" value="1"/>
</dbReference>
<evidence type="ECO:0000256" key="1">
    <source>
        <dbReference type="ARBA" id="ARBA00022801"/>
    </source>
</evidence>
<dbReference type="Proteomes" id="UP000193920">
    <property type="component" value="Unassembled WGS sequence"/>
</dbReference>
<protein>
    <submittedName>
        <fullName evidence="3">Alpha/beta-hydrolase</fullName>
    </submittedName>
</protein>
<dbReference type="OrthoDB" id="6495301at2759"/>
<dbReference type="InterPro" id="IPR029058">
    <property type="entry name" value="AB_hydrolase_fold"/>
</dbReference>
<evidence type="ECO:0000259" key="2">
    <source>
        <dbReference type="Pfam" id="PF20434"/>
    </source>
</evidence>
<dbReference type="Gene3D" id="3.40.50.1820">
    <property type="entry name" value="alpha/beta hydrolase"/>
    <property type="match status" value="1"/>
</dbReference>
<keyword evidence="4" id="KW-1185">Reference proteome</keyword>
<organism evidence="3 4">
    <name type="scientific">Neocallimastix californiae</name>
    <dbReference type="NCBI Taxonomy" id="1754190"/>
    <lineage>
        <taxon>Eukaryota</taxon>
        <taxon>Fungi</taxon>
        <taxon>Fungi incertae sedis</taxon>
        <taxon>Chytridiomycota</taxon>
        <taxon>Chytridiomycota incertae sedis</taxon>
        <taxon>Neocallimastigomycetes</taxon>
        <taxon>Neocallimastigales</taxon>
        <taxon>Neocallimastigaceae</taxon>
        <taxon>Neocallimastix</taxon>
    </lineage>
</organism>
<comment type="caution">
    <text evidence="3">The sequence shown here is derived from an EMBL/GenBank/DDBJ whole genome shotgun (WGS) entry which is preliminary data.</text>
</comment>
<dbReference type="GO" id="GO:0004061">
    <property type="term" value="F:arylformamidase activity"/>
    <property type="evidence" value="ECO:0007669"/>
    <property type="project" value="TreeGrafter"/>
</dbReference>
<dbReference type="InterPro" id="IPR050300">
    <property type="entry name" value="GDXG_lipolytic_enzyme"/>
</dbReference>
<feature type="domain" description="BD-FAE-like" evidence="2">
    <location>
        <begin position="38"/>
        <end position="145"/>
    </location>
</feature>
<accession>A0A1Y2ADM1</accession>
<gene>
    <name evidence="3" type="ORF">LY90DRAFT_516852</name>
</gene>
<dbReference type="STRING" id="1754190.A0A1Y2ADM1"/>
<dbReference type="EMBL" id="MCOG01000292">
    <property type="protein sequence ID" value="ORY20367.1"/>
    <property type="molecule type" value="Genomic_DNA"/>
</dbReference>
<proteinExistence type="predicted"/>
<keyword evidence="1 3" id="KW-0378">Hydrolase</keyword>
<dbReference type="InterPro" id="IPR049492">
    <property type="entry name" value="BD-FAE-like_dom"/>
</dbReference>
<dbReference type="PANTHER" id="PTHR48081">
    <property type="entry name" value="AB HYDROLASE SUPERFAMILY PROTEIN C4A8.06C"/>
    <property type="match status" value="1"/>
</dbReference>
<evidence type="ECO:0000313" key="4">
    <source>
        <dbReference type="Proteomes" id="UP000193920"/>
    </source>
</evidence>
<dbReference type="Pfam" id="PF20434">
    <property type="entry name" value="BD-FAE"/>
    <property type="match status" value="1"/>
</dbReference>
<sequence length="154" mass="17379">MFICILKNILFKNLIKVNFIFIIKRTDIKYGGSYFGTLDVYYDENDINNLKPVIIYVHGGAWMFGNKNKNTGVGNLLIREGYIGVNPNYVLFSRGSMDDMVDNIYKAIQWTYKNISKYGGNKNKIILSGHSSGAHLAALTTFKSSLGIENNGKY</sequence>
<reference evidence="3 4" key="1">
    <citation type="submission" date="2016-08" db="EMBL/GenBank/DDBJ databases">
        <title>A Parts List for Fungal Cellulosomes Revealed by Comparative Genomics.</title>
        <authorList>
            <consortium name="DOE Joint Genome Institute"/>
            <person name="Haitjema C.H."/>
            <person name="Gilmore S.P."/>
            <person name="Henske J.K."/>
            <person name="Solomon K.V."/>
            <person name="De Groot R."/>
            <person name="Kuo A."/>
            <person name="Mondo S.J."/>
            <person name="Salamov A.A."/>
            <person name="Labutti K."/>
            <person name="Zhao Z."/>
            <person name="Chiniquy J."/>
            <person name="Barry K."/>
            <person name="Brewer H.M."/>
            <person name="Purvine S.O."/>
            <person name="Wright A.T."/>
            <person name="Boxma B."/>
            <person name="Van Alen T."/>
            <person name="Hackstein J.H."/>
            <person name="Baker S.E."/>
            <person name="Grigoriev I.V."/>
            <person name="O'Malley M.A."/>
        </authorList>
    </citation>
    <scope>NUCLEOTIDE SEQUENCE [LARGE SCALE GENOMIC DNA]</scope>
    <source>
        <strain evidence="3 4">G1</strain>
    </source>
</reference>